<dbReference type="RefSeq" id="WP_132114659.1">
    <property type="nucleotide sequence ID" value="NZ_SLWS01000002.1"/>
</dbReference>
<dbReference type="InterPro" id="IPR002347">
    <property type="entry name" value="SDR_fam"/>
</dbReference>
<dbReference type="Pfam" id="PF13561">
    <property type="entry name" value="adh_short_C2"/>
    <property type="match status" value="1"/>
</dbReference>
<dbReference type="AlphaFoldDB" id="A0A4R2JZG9"/>
<dbReference type="PANTHER" id="PTHR43669">
    <property type="entry name" value="5-KETO-D-GLUCONATE 5-REDUCTASE"/>
    <property type="match status" value="1"/>
</dbReference>
<keyword evidence="2" id="KW-0560">Oxidoreductase</keyword>
<dbReference type="EMBL" id="SLWS01000002">
    <property type="protein sequence ID" value="TCO62699.1"/>
    <property type="molecule type" value="Genomic_DNA"/>
</dbReference>
<dbReference type="Gene3D" id="3.40.50.720">
    <property type="entry name" value="NAD(P)-binding Rossmann-like Domain"/>
    <property type="match status" value="1"/>
</dbReference>
<gene>
    <name evidence="3" type="ORF">EV192_102838</name>
</gene>
<dbReference type="CDD" id="cd05233">
    <property type="entry name" value="SDR_c"/>
    <property type="match status" value="1"/>
</dbReference>
<evidence type="ECO:0000313" key="4">
    <source>
        <dbReference type="Proteomes" id="UP000295680"/>
    </source>
</evidence>
<protein>
    <submittedName>
        <fullName evidence="3">Short-subunit dehydrogenase</fullName>
    </submittedName>
</protein>
<dbReference type="OrthoDB" id="670853at2"/>
<dbReference type="InterPro" id="IPR036291">
    <property type="entry name" value="NAD(P)-bd_dom_sf"/>
</dbReference>
<evidence type="ECO:0000313" key="3">
    <source>
        <dbReference type="EMBL" id="TCO62699.1"/>
    </source>
</evidence>
<dbReference type="GO" id="GO:0016491">
    <property type="term" value="F:oxidoreductase activity"/>
    <property type="evidence" value="ECO:0007669"/>
    <property type="project" value="UniProtKB-KW"/>
</dbReference>
<proteinExistence type="inferred from homology"/>
<organism evidence="3 4">
    <name type="scientific">Actinocrispum wychmicini</name>
    <dbReference type="NCBI Taxonomy" id="1213861"/>
    <lineage>
        <taxon>Bacteria</taxon>
        <taxon>Bacillati</taxon>
        <taxon>Actinomycetota</taxon>
        <taxon>Actinomycetes</taxon>
        <taxon>Pseudonocardiales</taxon>
        <taxon>Pseudonocardiaceae</taxon>
        <taxon>Actinocrispum</taxon>
    </lineage>
</organism>
<evidence type="ECO:0000256" key="2">
    <source>
        <dbReference type="ARBA" id="ARBA00023002"/>
    </source>
</evidence>
<dbReference type="Proteomes" id="UP000295680">
    <property type="component" value="Unassembled WGS sequence"/>
</dbReference>
<sequence>MLLKDKNAVIYGGAGAIGSSAARAFAAEGAHVTVVGRTQERLEPLAKEIGGAWAVVDALDADAVNAHLADLVADRGSVDISLNLVSRGDVQGIPLLQMSTSDFIAPVTAGLTSNFITAQAAGRHMVEQGSGVILALDSGSAQGSPMMGGTGPADAAIDTFVRNLATEIGPQGVRVLGVWTAGVPDTFAPEFAGTNPTRDATGMGPEDLERIISQLTMLRRAPRLADVVSTLTFLASDRAGSITGTFVNVTSGIFAS</sequence>
<dbReference type="PANTHER" id="PTHR43669:SF3">
    <property type="entry name" value="ALCOHOL DEHYDROGENASE, PUTATIVE (AFU_ORTHOLOGUE AFUA_3G03445)-RELATED"/>
    <property type="match status" value="1"/>
</dbReference>
<dbReference type="SUPFAM" id="SSF51735">
    <property type="entry name" value="NAD(P)-binding Rossmann-fold domains"/>
    <property type="match status" value="1"/>
</dbReference>
<keyword evidence="4" id="KW-1185">Reference proteome</keyword>
<name>A0A4R2JZG9_9PSEU</name>
<dbReference type="PRINTS" id="PR00081">
    <property type="entry name" value="GDHRDH"/>
</dbReference>
<reference evidence="3 4" key="1">
    <citation type="submission" date="2019-03" db="EMBL/GenBank/DDBJ databases">
        <title>Genomic Encyclopedia of Type Strains, Phase IV (KMG-IV): sequencing the most valuable type-strain genomes for metagenomic binning, comparative biology and taxonomic classification.</title>
        <authorList>
            <person name="Goeker M."/>
        </authorList>
    </citation>
    <scope>NUCLEOTIDE SEQUENCE [LARGE SCALE GENOMIC DNA]</scope>
    <source>
        <strain evidence="3 4">DSM 45934</strain>
    </source>
</reference>
<evidence type="ECO:0000256" key="1">
    <source>
        <dbReference type="ARBA" id="ARBA00006484"/>
    </source>
</evidence>
<comment type="similarity">
    <text evidence="1">Belongs to the short-chain dehydrogenases/reductases (SDR) family.</text>
</comment>
<comment type="caution">
    <text evidence="3">The sequence shown here is derived from an EMBL/GenBank/DDBJ whole genome shotgun (WGS) entry which is preliminary data.</text>
</comment>
<accession>A0A4R2JZG9</accession>